<accession>W0FH47</accession>
<dbReference type="AlphaFoldDB" id="W0FH47"/>
<evidence type="ECO:0000313" key="1">
    <source>
        <dbReference type="EMBL" id="AHF24031.1"/>
    </source>
</evidence>
<name>W0FH47_9BACT</name>
<proteinExistence type="predicted"/>
<protein>
    <submittedName>
        <fullName evidence="1">Uncharacterized protein</fullName>
    </submittedName>
</protein>
<reference evidence="1" key="1">
    <citation type="journal article" date="2013" name="PLoS ONE">
        <title>Metagenomic insights into the carbohydrate-active enzymes carried by the microorganisms adhering to solid digesta in the rumen of cows.</title>
        <authorList>
            <person name="Wang L."/>
            <person name="Hatem A."/>
            <person name="Catalyurek U.V."/>
            <person name="Morrison M."/>
            <person name="Yu Z."/>
        </authorList>
    </citation>
    <scope>NUCLEOTIDE SEQUENCE</scope>
</reference>
<dbReference type="EMBL" id="KC246783">
    <property type="protein sequence ID" value="AHF24031.1"/>
    <property type="molecule type" value="Genomic_DNA"/>
</dbReference>
<sequence length="105" mass="12220">MNKTDTYLDKMLERDYRTYSRAIKVRKFKNKAKAIAHAIKTMKISISWHARGGVNDSLRVRTVLLDDVYPVGTILLFQHGTPDNYPGEWEKVEVDPCGGYYRRIK</sequence>
<organism evidence="1">
    <name type="scientific">uncultured bacterium Contig643</name>
    <dbReference type="NCBI Taxonomy" id="1393602"/>
    <lineage>
        <taxon>Bacteria</taxon>
        <taxon>environmental samples</taxon>
    </lineage>
</organism>